<gene>
    <name evidence="2" type="ORF">SAMN05421783_14018</name>
</gene>
<dbReference type="CDD" id="cd00038">
    <property type="entry name" value="CAP_ED"/>
    <property type="match status" value="1"/>
</dbReference>
<dbReference type="InterPro" id="IPR000595">
    <property type="entry name" value="cNMP-bd_dom"/>
</dbReference>
<dbReference type="OrthoDB" id="8565101at2"/>
<dbReference type="InterPro" id="IPR018490">
    <property type="entry name" value="cNMP-bd_dom_sf"/>
</dbReference>
<dbReference type="PANTHER" id="PTHR24567:SF74">
    <property type="entry name" value="HTH-TYPE TRANSCRIPTIONAL REGULATOR ARCR"/>
    <property type="match status" value="1"/>
</dbReference>
<organism evidence="2 3">
    <name type="scientific">Thiocapsa roseopersicina</name>
    <dbReference type="NCBI Taxonomy" id="1058"/>
    <lineage>
        <taxon>Bacteria</taxon>
        <taxon>Pseudomonadati</taxon>
        <taxon>Pseudomonadota</taxon>
        <taxon>Gammaproteobacteria</taxon>
        <taxon>Chromatiales</taxon>
        <taxon>Chromatiaceae</taxon>
        <taxon>Thiocapsa</taxon>
    </lineage>
</organism>
<dbReference type="RefSeq" id="WP_093038147.1">
    <property type="nucleotide sequence ID" value="NZ_FNNZ01000040.1"/>
</dbReference>
<dbReference type="SMART" id="SM00100">
    <property type="entry name" value="cNMP"/>
    <property type="match status" value="1"/>
</dbReference>
<dbReference type="Proteomes" id="UP000198816">
    <property type="component" value="Unassembled WGS sequence"/>
</dbReference>
<dbReference type="InterPro" id="IPR014710">
    <property type="entry name" value="RmlC-like_jellyroll"/>
</dbReference>
<dbReference type="PROSITE" id="PS50042">
    <property type="entry name" value="CNMP_BINDING_3"/>
    <property type="match status" value="1"/>
</dbReference>
<keyword evidence="3" id="KW-1185">Reference proteome</keyword>
<dbReference type="STRING" id="1058.SAMN05421783_14018"/>
<evidence type="ECO:0000313" key="3">
    <source>
        <dbReference type="Proteomes" id="UP000198816"/>
    </source>
</evidence>
<reference evidence="3" key="1">
    <citation type="submission" date="2016-10" db="EMBL/GenBank/DDBJ databases">
        <authorList>
            <person name="Varghese N."/>
            <person name="Submissions S."/>
        </authorList>
    </citation>
    <scope>NUCLEOTIDE SEQUENCE [LARGE SCALE GENOMIC DNA]</scope>
    <source>
        <strain evidence="3">DSM 217</strain>
    </source>
</reference>
<dbReference type="Pfam" id="PF00027">
    <property type="entry name" value="cNMP_binding"/>
    <property type="match status" value="1"/>
</dbReference>
<sequence>MNQMDRAEIVRSSVLGTELDESEASILAEHMGLVRLTNGELLVSEDEQRRTLFLLAEGRLCVCKTVGGVEESLYRMRPGECAGTRAFVDGSARKAALRSEDDSSVLTLEPDDFEALVEAHPRLVYKVMRAIFRITHTNLMRVNLERNELANYMHKTGGRY</sequence>
<proteinExistence type="predicted"/>
<name>A0A1H3D001_THIRO</name>
<dbReference type="SUPFAM" id="SSF51206">
    <property type="entry name" value="cAMP-binding domain-like"/>
    <property type="match status" value="1"/>
</dbReference>
<dbReference type="GO" id="GO:0005829">
    <property type="term" value="C:cytosol"/>
    <property type="evidence" value="ECO:0007669"/>
    <property type="project" value="TreeGrafter"/>
</dbReference>
<dbReference type="Gene3D" id="2.60.120.10">
    <property type="entry name" value="Jelly Rolls"/>
    <property type="match status" value="1"/>
</dbReference>
<dbReference type="InterPro" id="IPR050397">
    <property type="entry name" value="Env_Response_Regulators"/>
</dbReference>
<dbReference type="AlphaFoldDB" id="A0A1H3D001"/>
<dbReference type="GO" id="GO:0003700">
    <property type="term" value="F:DNA-binding transcription factor activity"/>
    <property type="evidence" value="ECO:0007669"/>
    <property type="project" value="TreeGrafter"/>
</dbReference>
<dbReference type="PANTHER" id="PTHR24567">
    <property type="entry name" value="CRP FAMILY TRANSCRIPTIONAL REGULATORY PROTEIN"/>
    <property type="match status" value="1"/>
</dbReference>
<protein>
    <submittedName>
        <fullName evidence="2">Cyclic nucleotide-binding domain-containing protein</fullName>
    </submittedName>
</protein>
<feature type="domain" description="Cyclic nucleotide-binding" evidence="1">
    <location>
        <begin position="15"/>
        <end position="117"/>
    </location>
</feature>
<accession>A0A1H3D001</accession>
<dbReference type="EMBL" id="FNNZ01000040">
    <property type="protein sequence ID" value="SDX59721.1"/>
    <property type="molecule type" value="Genomic_DNA"/>
</dbReference>
<evidence type="ECO:0000313" key="2">
    <source>
        <dbReference type="EMBL" id="SDX59721.1"/>
    </source>
</evidence>
<evidence type="ECO:0000259" key="1">
    <source>
        <dbReference type="PROSITE" id="PS50042"/>
    </source>
</evidence>